<feature type="chain" id="PRO_5004249772" evidence="1">
    <location>
        <begin position="24"/>
        <end position="126"/>
    </location>
</feature>
<evidence type="ECO:0000256" key="1">
    <source>
        <dbReference type="SAM" id="SignalP"/>
    </source>
</evidence>
<protein>
    <submittedName>
        <fullName evidence="2">Uncharacterized protein mfs14</fullName>
    </submittedName>
</protein>
<organism evidence="2">
    <name type="scientific">Zea mays</name>
    <name type="common">Maize</name>
    <dbReference type="NCBI Taxonomy" id="4577"/>
    <lineage>
        <taxon>Eukaryota</taxon>
        <taxon>Viridiplantae</taxon>
        <taxon>Streptophyta</taxon>
        <taxon>Embryophyta</taxon>
        <taxon>Tracheophyta</taxon>
        <taxon>Spermatophyta</taxon>
        <taxon>Magnoliopsida</taxon>
        <taxon>Liliopsida</taxon>
        <taxon>Poales</taxon>
        <taxon>Poaceae</taxon>
        <taxon>PACMAD clade</taxon>
        <taxon>Panicoideae</taxon>
        <taxon>Andropogonodae</taxon>
        <taxon>Andropogoneae</taxon>
        <taxon>Tripsacinae</taxon>
        <taxon>Zea</taxon>
    </lineage>
</organism>
<evidence type="ECO:0000313" key="2">
    <source>
        <dbReference type="EMBL" id="CAB76921.1"/>
    </source>
</evidence>
<gene>
    <name evidence="2" type="primary">mfs14</name>
</gene>
<feature type="signal peptide" evidence="1">
    <location>
        <begin position="1"/>
        <end position="23"/>
    </location>
</feature>
<name>Q546Q7_MAIZE</name>
<accession>Q546Q7</accession>
<reference evidence="2" key="1">
    <citation type="submission" date="2000-03" db="EMBL/GenBank/DDBJ databases">
        <title>The maize MFS14 gene is expressed in the tapetum.</title>
        <authorList>
            <person name="Greenland A.J."/>
            <person name="Thompson P.A."/>
            <person name="Wright S.Y."/>
        </authorList>
    </citation>
    <scope>NUCLEOTIDE SEQUENCE</scope>
</reference>
<sequence length="126" mass="12654">MALEAATAPRALLAACLVLLVLGGGTGPSSVLRAPGRRPAAVPAAAERLLRCRAYLVPARRTPARTAAALSAVCTSAPAAPWASSTACPAGATSPKPTAPLEAGTWHACCNGWQEGRGIRSVSISQ</sequence>
<dbReference type="AlphaFoldDB" id="Q546Q7"/>
<keyword evidence="1" id="KW-0732">Signal</keyword>
<dbReference type="EMBL" id="AJ276022">
    <property type="protein sequence ID" value="CAB76921.1"/>
    <property type="molecule type" value="Genomic_DNA"/>
</dbReference>
<proteinExistence type="predicted"/>